<organism evidence="3 5">
    <name type="scientific">Candidatus Cryosericum odellii</name>
    <dbReference type="NCBI Taxonomy" id="2290917"/>
    <lineage>
        <taxon>Bacteria</taxon>
        <taxon>Pseudomonadati</taxon>
        <taxon>Caldisericota/Cryosericota group</taxon>
        <taxon>Candidatus Cryosericota</taxon>
        <taxon>Candidatus Cryosericia</taxon>
        <taxon>Candidatus Cryosericales</taxon>
        <taxon>Candidatus Cryosericaceae</taxon>
        <taxon>Candidatus Cryosericum</taxon>
    </lineage>
</organism>
<reference evidence="4 5" key="1">
    <citation type="submission" date="2018-09" db="EMBL/GenBank/DDBJ databases">
        <title>Discovery and Ecogenomic Context for Candidatus Cryosericales, a Global Caldiserica Order Active in Thawing Permafrost.</title>
        <authorList>
            <person name="Martinez M.A."/>
            <person name="Woodcroft B.J."/>
            <person name="Ignacio Espinoza J.C."/>
            <person name="Zayed A."/>
            <person name="Singleton C.M."/>
            <person name="Boyd J."/>
            <person name="Li Y.-F."/>
            <person name="Purvine S."/>
            <person name="Maughan H."/>
            <person name="Hodgkins S.B."/>
            <person name="Anderson D."/>
            <person name="Sederholm M."/>
            <person name="Temperton B."/>
            <person name="Saleska S.R."/>
            <person name="Tyson G.W."/>
            <person name="Rich V.I."/>
        </authorList>
    </citation>
    <scope>NUCLEOTIDE SEQUENCE [LARGE SCALE GENOMIC DNA]</scope>
    <source>
        <strain evidence="3 5">SMC5</strain>
        <strain evidence="2 4">SMC6</strain>
    </source>
</reference>
<dbReference type="Proteomes" id="UP000266260">
    <property type="component" value="Unassembled WGS sequence"/>
</dbReference>
<dbReference type="Proteomes" id="UP000266489">
    <property type="component" value="Unassembled WGS sequence"/>
</dbReference>
<feature type="signal peptide" evidence="1">
    <location>
        <begin position="1"/>
        <end position="27"/>
    </location>
</feature>
<gene>
    <name evidence="3" type="ORF">SMC5_03560</name>
    <name evidence="2" type="ORF">SMC6_03300</name>
</gene>
<keyword evidence="4" id="KW-1185">Reference proteome</keyword>
<accession>A0A398DCV8</accession>
<evidence type="ECO:0000313" key="3">
    <source>
        <dbReference type="EMBL" id="RIE12532.1"/>
    </source>
</evidence>
<proteinExistence type="predicted"/>
<evidence type="ECO:0000256" key="1">
    <source>
        <dbReference type="SAM" id="SignalP"/>
    </source>
</evidence>
<evidence type="ECO:0000313" key="5">
    <source>
        <dbReference type="Proteomes" id="UP000266489"/>
    </source>
</evidence>
<dbReference type="EMBL" id="QXIT01000061">
    <property type="protein sequence ID" value="RIE08974.1"/>
    <property type="molecule type" value="Genomic_DNA"/>
</dbReference>
<comment type="caution">
    <text evidence="3">The sequence shown here is derived from an EMBL/GenBank/DDBJ whole genome shotgun (WGS) entry which is preliminary data.</text>
</comment>
<evidence type="ECO:0000313" key="2">
    <source>
        <dbReference type="EMBL" id="RIE08974.1"/>
    </source>
</evidence>
<sequence>MKHLKSILVLVVLLALLGASQPVFVRADEMPAATDAGQVNVADVDASVILPQSRIYHDFDINIPRAGYTDTPETYTVEAGKYVVGYLQNSGGHNVYMTVIRASDQYAFGSKIEFTSEGQTLTLWTNTTSSTQYVKVRMSSPYVGLVHATGTIQIGWY</sequence>
<name>A0A398DAU2_9BACT</name>
<accession>A0A398DAU2</accession>
<keyword evidence="1" id="KW-0732">Signal</keyword>
<dbReference type="OrthoDB" id="9968779at2"/>
<feature type="chain" id="PRO_5044587966" evidence="1">
    <location>
        <begin position="28"/>
        <end position="157"/>
    </location>
</feature>
<dbReference type="AlphaFoldDB" id="A0A398DAU2"/>
<protein>
    <submittedName>
        <fullName evidence="3">Uncharacterized protein</fullName>
    </submittedName>
</protein>
<dbReference type="EMBL" id="QXIU01000091">
    <property type="protein sequence ID" value="RIE12532.1"/>
    <property type="molecule type" value="Genomic_DNA"/>
</dbReference>
<evidence type="ECO:0000313" key="4">
    <source>
        <dbReference type="Proteomes" id="UP000266260"/>
    </source>
</evidence>
<dbReference type="RefSeq" id="WP_119119621.1">
    <property type="nucleotide sequence ID" value="NZ_QXIT01000061.1"/>
</dbReference>